<dbReference type="PROSITE" id="PS51186">
    <property type="entry name" value="GNAT"/>
    <property type="match status" value="2"/>
</dbReference>
<evidence type="ECO:0000313" key="5">
    <source>
        <dbReference type="Proteomes" id="UP000284177"/>
    </source>
</evidence>
<dbReference type="Pfam" id="PF13673">
    <property type="entry name" value="Acetyltransf_10"/>
    <property type="match status" value="1"/>
</dbReference>
<dbReference type="GO" id="GO:0016747">
    <property type="term" value="F:acyltransferase activity, transferring groups other than amino-acyl groups"/>
    <property type="evidence" value="ECO:0007669"/>
    <property type="project" value="InterPro"/>
</dbReference>
<dbReference type="Proteomes" id="UP000284177">
    <property type="component" value="Unassembled WGS sequence"/>
</dbReference>
<evidence type="ECO:0000256" key="2">
    <source>
        <dbReference type="ARBA" id="ARBA00023315"/>
    </source>
</evidence>
<evidence type="ECO:0000313" key="4">
    <source>
        <dbReference type="EMBL" id="RKD34257.1"/>
    </source>
</evidence>
<dbReference type="InterPro" id="IPR016181">
    <property type="entry name" value="Acyl_CoA_acyltransferase"/>
</dbReference>
<dbReference type="Pfam" id="PF00583">
    <property type="entry name" value="Acetyltransf_1"/>
    <property type="match status" value="1"/>
</dbReference>
<protein>
    <submittedName>
        <fullName evidence="4">GNAT family N-acetyltransferase</fullName>
    </submittedName>
</protein>
<sequence>MVVYKNCKEVSVNLVYEAFKRGFADYIVKFDISKEGFIKRFLGPEGNDLNYSFIALDNEEPIGVVLGGIKKFDGLKTMRCGALCVIPSYRGTGVAQKLFNLHKETAIKNKCKQLFLEVIVGNDRAINFYKKLGYEKVYNLHYYILKDVNKIKGKSLDGFSIKPIEIEDIKYLKGKMIDTHINWQNTMDYIEKLDNQYHYGIYDKSELIGGISISKTGEIKFLWIEPEFRNKGLATNLSFYTVKDLKLNKLFCSFPNNSLLEGFFRKNDFTKSELSQYEMYLPL</sequence>
<dbReference type="RefSeq" id="WP_120165953.1">
    <property type="nucleotide sequence ID" value="NZ_MCIB01000001.1"/>
</dbReference>
<dbReference type="SUPFAM" id="SSF55729">
    <property type="entry name" value="Acyl-CoA N-acyltransferases (Nat)"/>
    <property type="match status" value="2"/>
</dbReference>
<comment type="caution">
    <text evidence="4">The sequence shown here is derived from an EMBL/GenBank/DDBJ whole genome shotgun (WGS) entry which is preliminary data.</text>
</comment>
<dbReference type="OrthoDB" id="4228396at2"/>
<accession>A0A419T9Y0</accession>
<proteinExistence type="predicted"/>
<organism evidence="4 5">
    <name type="scientific">Thermohalobacter berrensis</name>
    <dbReference type="NCBI Taxonomy" id="99594"/>
    <lineage>
        <taxon>Bacteria</taxon>
        <taxon>Bacillati</taxon>
        <taxon>Bacillota</taxon>
        <taxon>Tissierellia</taxon>
        <taxon>Tissierellales</taxon>
        <taxon>Thermohalobacteraceae</taxon>
        <taxon>Thermohalobacter</taxon>
    </lineage>
</organism>
<dbReference type="CDD" id="cd04301">
    <property type="entry name" value="NAT_SF"/>
    <property type="match status" value="2"/>
</dbReference>
<gene>
    <name evidence="4" type="ORF">BET03_00035</name>
</gene>
<dbReference type="Gene3D" id="3.40.630.30">
    <property type="match status" value="2"/>
</dbReference>
<dbReference type="InterPro" id="IPR050680">
    <property type="entry name" value="YpeA/RimI_acetyltransf"/>
</dbReference>
<dbReference type="PANTHER" id="PTHR43420:SF44">
    <property type="entry name" value="ACETYLTRANSFERASE YPEA"/>
    <property type="match status" value="1"/>
</dbReference>
<dbReference type="PANTHER" id="PTHR43420">
    <property type="entry name" value="ACETYLTRANSFERASE"/>
    <property type="match status" value="1"/>
</dbReference>
<feature type="domain" description="N-acetyltransferase" evidence="3">
    <location>
        <begin position="159"/>
        <end position="283"/>
    </location>
</feature>
<feature type="domain" description="N-acetyltransferase" evidence="3">
    <location>
        <begin position="2"/>
        <end position="157"/>
    </location>
</feature>
<keyword evidence="5" id="KW-1185">Reference proteome</keyword>
<reference evidence="4 5" key="1">
    <citation type="submission" date="2016-08" db="EMBL/GenBank/DDBJ databases">
        <title>Novel Firmicutes and Novel Genomes.</title>
        <authorList>
            <person name="Poppleton D.I."/>
            <person name="Gribaldo S."/>
        </authorList>
    </citation>
    <scope>NUCLEOTIDE SEQUENCE [LARGE SCALE GENOMIC DNA]</scope>
    <source>
        <strain evidence="4 5">CTT3</strain>
    </source>
</reference>
<keyword evidence="2" id="KW-0012">Acyltransferase</keyword>
<evidence type="ECO:0000259" key="3">
    <source>
        <dbReference type="PROSITE" id="PS51186"/>
    </source>
</evidence>
<dbReference type="AlphaFoldDB" id="A0A419T9Y0"/>
<keyword evidence="1 4" id="KW-0808">Transferase</keyword>
<evidence type="ECO:0000256" key="1">
    <source>
        <dbReference type="ARBA" id="ARBA00022679"/>
    </source>
</evidence>
<dbReference type="EMBL" id="MCIB01000001">
    <property type="protein sequence ID" value="RKD34257.1"/>
    <property type="molecule type" value="Genomic_DNA"/>
</dbReference>
<name>A0A419T9Y0_9FIRM</name>
<dbReference type="InterPro" id="IPR000182">
    <property type="entry name" value="GNAT_dom"/>
</dbReference>